<feature type="region of interest" description="Disordered" evidence="9">
    <location>
        <begin position="1335"/>
        <end position="1393"/>
    </location>
</feature>
<feature type="compositionally biased region" description="Basic residues" evidence="9">
    <location>
        <begin position="599"/>
        <end position="613"/>
    </location>
</feature>
<evidence type="ECO:0000256" key="9">
    <source>
        <dbReference type="SAM" id="MobiDB-lite"/>
    </source>
</evidence>
<protein>
    <submittedName>
        <fullName evidence="14">Spermatogenesis-associated protein 31E1-like</fullName>
    </submittedName>
</protein>
<dbReference type="InParanoid" id="A0A3Q7S1G5"/>
<evidence type="ECO:0000259" key="12">
    <source>
        <dbReference type="Pfam" id="PF15371"/>
    </source>
</evidence>
<dbReference type="InterPro" id="IPR027970">
    <property type="entry name" value="SPATA31-like"/>
</dbReference>
<evidence type="ECO:0000256" key="4">
    <source>
        <dbReference type="ARBA" id="ARBA00022871"/>
    </source>
</evidence>
<feature type="compositionally biased region" description="Basic and acidic residues" evidence="9">
    <location>
        <begin position="1662"/>
        <end position="1695"/>
    </location>
</feature>
<dbReference type="InterPro" id="IPR039509">
    <property type="entry name" value="SPATA31"/>
</dbReference>
<evidence type="ECO:0000256" key="10">
    <source>
        <dbReference type="SAM" id="Phobius"/>
    </source>
</evidence>
<feature type="compositionally biased region" description="Polar residues" evidence="9">
    <location>
        <begin position="869"/>
        <end position="884"/>
    </location>
</feature>
<dbReference type="Pfam" id="PF15371">
    <property type="entry name" value="DUF4599"/>
    <property type="match status" value="1"/>
</dbReference>
<evidence type="ECO:0000256" key="6">
    <source>
        <dbReference type="ARBA" id="ARBA00023136"/>
    </source>
</evidence>
<organism evidence="13 14">
    <name type="scientific">Callorhinus ursinus</name>
    <name type="common">Northern fur seal</name>
    <dbReference type="NCBI Taxonomy" id="34884"/>
    <lineage>
        <taxon>Eukaryota</taxon>
        <taxon>Metazoa</taxon>
        <taxon>Chordata</taxon>
        <taxon>Craniata</taxon>
        <taxon>Vertebrata</taxon>
        <taxon>Euteleostomi</taxon>
        <taxon>Mammalia</taxon>
        <taxon>Eutheria</taxon>
        <taxon>Laurasiatheria</taxon>
        <taxon>Carnivora</taxon>
        <taxon>Caniformia</taxon>
        <taxon>Pinnipedia</taxon>
        <taxon>Otariidae</taxon>
        <taxon>Callorhinus</taxon>
    </lineage>
</organism>
<dbReference type="Proteomes" id="UP000286641">
    <property type="component" value="Unplaced"/>
</dbReference>
<keyword evidence="2 10" id="KW-0812">Transmembrane</keyword>
<proteinExistence type="inferred from homology"/>
<dbReference type="GO" id="GO:0030154">
    <property type="term" value="P:cell differentiation"/>
    <property type="evidence" value="ECO:0007669"/>
    <property type="project" value="UniProtKB-KW"/>
</dbReference>
<feature type="compositionally biased region" description="Basic and acidic residues" evidence="9">
    <location>
        <begin position="1413"/>
        <end position="1423"/>
    </location>
</feature>
<evidence type="ECO:0000256" key="3">
    <source>
        <dbReference type="ARBA" id="ARBA00022782"/>
    </source>
</evidence>
<dbReference type="GO" id="GO:0016020">
    <property type="term" value="C:membrane"/>
    <property type="evidence" value="ECO:0007669"/>
    <property type="project" value="UniProtKB-SubCell"/>
</dbReference>
<evidence type="ECO:0000256" key="1">
    <source>
        <dbReference type="ARBA" id="ARBA00004167"/>
    </source>
</evidence>
<dbReference type="PANTHER" id="PTHR21859:SF55">
    <property type="entry name" value="SPERMATOGENESIS-ASSOCIATED PROTEIN 31A1-RELATED"/>
    <property type="match status" value="1"/>
</dbReference>
<evidence type="ECO:0000256" key="7">
    <source>
        <dbReference type="ARBA" id="ARBA00035009"/>
    </source>
</evidence>
<feature type="region of interest" description="Disordered" evidence="9">
    <location>
        <begin position="500"/>
        <end position="521"/>
    </location>
</feature>
<reference evidence="14" key="2">
    <citation type="submission" date="2025-08" db="UniProtKB">
        <authorList>
            <consortium name="RefSeq"/>
        </authorList>
    </citation>
    <scope>IDENTIFICATION</scope>
    <source>
        <tissue evidence="14">Blood</tissue>
    </source>
</reference>
<evidence type="ECO:0000259" key="11">
    <source>
        <dbReference type="Pfam" id="PF14650"/>
    </source>
</evidence>
<feature type="region of interest" description="Disordered" evidence="9">
    <location>
        <begin position="1409"/>
        <end position="1695"/>
    </location>
</feature>
<dbReference type="PANTHER" id="PTHR21859">
    <property type="entry name" value="ACROSOME-SPECIFIC PROTEIN"/>
    <property type="match status" value="1"/>
</dbReference>
<gene>
    <name evidence="14" type="primary">LOC112838591</name>
</gene>
<feature type="domain" description="SPATA31-like" evidence="12">
    <location>
        <begin position="72"/>
        <end position="151"/>
    </location>
</feature>
<reference key="1">
    <citation type="submission" date="2019-01" db="UniProtKB">
        <authorList>
            <consortium name="RefSeq"/>
        </authorList>
    </citation>
    <scope>IDENTIFICATION</scope>
</reference>
<evidence type="ECO:0000256" key="5">
    <source>
        <dbReference type="ARBA" id="ARBA00022989"/>
    </source>
</evidence>
<feature type="compositionally biased region" description="Gly residues" evidence="9">
    <location>
        <begin position="1545"/>
        <end position="1554"/>
    </location>
</feature>
<feature type="compositionally biased region" description="Low complexity" evidence="9">
    <location>
        <begin position="1504"/>
        <end position="1514"/>
    </location>
</feature>
<evidence type="ECO:0000313" key="13">
    <source>
        <dbReference type="Proteomes" id="UP000286641"/>
    </source>
</evidence>
<keyword evidence="3" id="KW-0221">Differentiation</keyword>
<keyword evidence="6 10" id="KW-0472">Membrane</keyword>
<comment type="subcellular location">
    <subcellularLocation>
        <location evidence="1">Membrane</location>
        <topology evidence="1">Single-pass membrane protein</topology>
    </subcellularLocation>
</comment>
<feature type="region of interest" description="Disordered" evidence="9">
    <location>
        <begin position="981"/>
        <end position="1008"/>
    </location>
</feature>
<keyword evidence="4" id="KW-0744">Spermatogenesis</keyword>
<accession>A0A3Q7S1G5</accession>
<feature type="compositionally biased region" description="Basic and acidic residues" evidence="9">
    <location>
        <begin position="1625"/>
        <end position="1650"/>
    </location>
</feature>
<feature type="compositionally biased region" description="Basic and acidic residues" evidence="9">
    <location>
        <begin position="1532"/>
        <end position="1544"/>
    </location>
</feature>
<feature type="compositionally biased region" description="Low complexity" evidence="9">
    <location>
        <begin position="1558"/>
        <end position="1573"/>
    </location>
</feature>
<dbReference type="RefSeq" id="XP_025747146.1">
    <property type="nucleotide sequence ID" value="XM_025891361.1"/>
</dbReference>
<feature type="compositionally biased region" description="Basic and acidic residues" evidence="9">
    <location>
        <begin position="1473"/>
        <end position="1483"/>
    </location>
</feature>
<evidence type="ECO:0000313" key="14">
    <source>
        <dbReference type="RefSeq" id="XP_025747146.1"/>
    </source>
</evidence>
<feature type="region of interest" description="Disordered" evidence="9">
    <location>
        <begin position="816"/>
        <end position="884"/>
    </location>
</feature>
<name>A0A3Q7S1G5_CALUR</name>
<feature type="region of interest" description="Disordered" evidence="9">
    <location>
        <begin position="1082"/>
        <end position="1175"/>
    </location>
</feature>
<keyword evidence="13" id="KW-1185">Reference proteome</keyword>
<dbReference type="GO" id="GO:0007283">
    <property type="term" value="P:spermatogenesis"/>
    <property type="evidence" value="ECO:0007669"/>
    <property type="project" value="UniProtKB-KW"/>
</dbReference>
<sequence length="1695" mass="186291">MENYLFPQKCITSWLSSSASSWALNIILAFPCGLGLFFLLLSYFQTNPSLPPRKKHRNIRKYQAEPWRRNNRSKKKNQTLKACRDCLQELEEVQDLFSLLQSHLARVSDQGHFQLLHRAAPGQVRRGVPAGAHQPCREPMEDAPTVAPSPSPAPLTGHPLPLASTRPAEPQEDQTNLKEIPLDTVRKSLPPGNSYLASLISTISGLGHAIYPILSFSWWWKCTKSLFLPSSLQHKCQQEHVSCHAPETSLWGGLTNKHIETHNPSFVNPDVQKLLEILITKRVELKIWKEKEKGGSVVKQWCPDDHVGFLGTMWKLLGAEQNTTTPQSFWNMKDKPEPLASPQLFSSPKVLEDHLQQKCSQLFWGLPSLHSESLMATALVSTHSSQLQVPSVLFNGISKCLPVLIQDQISSQFSHAPPLLHLGIQPQPSMLSFPWSQAPLPPSVPVRPPSLPSQRRTGGVSCPTSQKKTQFIPTEIQHLERSLLLKQQERGKTLPTMVKRSPKSFSQVPPKLPEDNQASQAHRSVSTFHGDFIIFKIQKQHLQRRLSGNKQQGSLRHRIQLSLELMCPQDEFPWVSQAQIEQGLSRPFVFKGKSSRVTQRTRSRYPRSSHRKRQARFQLEKNFSKGLWQCLKRTPRDLSRVSARYPVKVLGTNSEKELVRPLISTLKSDPGKYFARGPDKKHLEKILKVHLLRKLGQINRGLIPLSVRRSWFVANHALPEFHPHTEIRNLAPLKDRKPCVNTSHELFFLSPHTRQKLESHILRFRARRRWDPPLQASKPMISSLCEAQHLPYSQSPFPCSGTFVSRAHSKAKFYRFLGKPPQPHPGGEGIAEESVPASGGPLPFPSPACEEIQQGLGGTSPDDGHESLETSLSGQKGGSPSQTSTLSLINRTLQSKTVMGAKKDNLDPSQSLAMARNELKEESGGHASPNKVAILEMNLWSQSPRAKGAMEAMEAEKAPAWKVILTPSMLANNQTIYVDLRRSGSPSTSKSPSPPTESVAQDPKEPSLKTKASKFELQEEVESGNQPQGHTAGVLLQDSPSDILLPDFATGVPVQDCDTSVLLKDLHTNALLAEDILTTHKSPCSQREHDHGDTSASLVPHDLIPCSEGHQESSVPEVEEPRESQRESDSTNEREDQKSPKPEKHEEESAEPMGIRVSQASGTRHPPHVRGTGESLGSKYLQLMPEKGQIFPESHVRKGMRNFLQCLNRNKKGTGLEDTLQKGKAASALARVPVRSKLAIDSKSVEAQTIVTAVGQILGEKMGLHRGICASEINQHKELQAPVCGHSCYHRVLSSPGQGRVMRETAFSQQATPMGHSCPNRNEWTRHRNSRWEVLPRDLGSPGRCSQHRPMVAARAEHAHGPGAVQVGSTEAPAPQAALPQASDGAAHQPPFPLLGDGAGVWLGGRGTLHLGGDSRQEAERHGVPLPGVTTEDPRGPTATSRPSGEKLGGPAPGPTASSGGPHTSLPWAGALLREEPRPDGSRHGPAAGPQDPTRAGAPGGGAQRAQACSAAASLWRPVLPRGAQGGPSAEPAHRTQGRREQGRGRAGPSGARGGRPKAGSLSLAAARSSQGQQQGGREVGNQTCTPRSCRERSHGQGAGGTARNRKEQGPRPLSCQTVQRPRQTRAETPDRPTQRPHTETSDKDPHQELLQRPTQSSLTETSHRDAHQDPTQRPLTETHTETYTKTSETHTDSQ</sequence>
<comment type="function">
    <text evidence="8">May play a role in spermatogenesis.</text>
</comment>
<feature type="domain" description="SPATA31" evidence="11">
    <location>
        <begin position="343"/>
        <end position="711"/>
    </location>
</feature>
<comment type="similarity">
    <text evidence="7">Belongs to the SPATA31 family.</text>
</comment>
<evidence type="ECO:0000256" key="8">
    <source>
        <dbReference type="ARBA" id="ARBA00037695"/>
    </source>
</evidence>
<feature type="transmembrane region" description="Helical" evidence="10">
    <location>
        <begin position="22"/>
        <end position="44"/>
    </location>
</feature>
<feature type="region of interest" description="Disordered" evidence="9">
    <location>
        <begin position="1015"/>
        <end position="1034"/>
    </location>
</feature>
<feature type="region of interest" description="Disordered" evidence="9">
    <location>
        <begin position="593"/>
        <end position="613"/>
    </location>
</feature>
<dbReference type="Pfam" id="PF14650">
    <property type="entry name" value="FAM75"/>
    <property type="match status" value="1"/>
</dbReference>
<feature type="region of interest" description="Disordered" evidence="9">
    <location>
        <begin position="126"/>
        <end position="174"/>
    </location>
</feature>
<feature type="compositionally biased region" description="Basic and acidic residues" evidence="9">
    <location>
        <begin position="1119"/>
        <end position="1147"/>
    </location>
</feature>
<keyword evidence="5 10" id="KW-1133">Transmembrane helix</keyword>
<evidence type="ECO:0000256" key="2">
    <source>
        <dbReference type="ARBA" id="ARBA00022692"/>
    </source>
</evidence>
<feature type="compositionally biased region" description="Low complexity" evidence="9">
    <location>
        <begin position="1372"/>
        <end position="1382"/>
    </location>
</feature>